<keyword evidence="7" id="KW-0695">RNA-directed DNA polymerase</keyword>
<dbReference type="GO" id="GO:0046872">
    <property type="term" value="F:metal ion binding"/>
    <property type="evidence" value="ECO:0007669"/>
    <property type="project" value="UniProtKB-KW"/>
</dbReference>
<feature type="domain" description="Integrase catalytic" evidence="11">
    <location>
        <begin position="1"/>
        <end position="78"/>
    </location>
</feature>
<dbReference type="PROSITE" id="PS50994">
    <property type="entry name" value="INTEGRASE"/>
    <property type="match status" value="1"/>
</dbReference>
<evidence type="ECO:0000256" key="9">
    <source>
        <dbReference type="ARBA" id="ARBA00023172"/>
    </source>
</evidence>
<evidence type="ECO:0000256" key="2">
    <source>
        <dbReference type="ARBA" id="ARBA00022723"/>
    </source>
</evidence>
<gene>
    <name evidence="12" type="ORF">T10_3610</name>
</gene>
<keyword evidence="6" id="KW-0229">DNA integration</keyword>
<keyword evidence="8" id="KW-0239">DNA-directed DNA polymerase</keyword>
<evidence type="ECO:0000256" key="3">
    <source>
        <dbReference type="ARBA" id="ARBA00022759"/>
    </source>
</evidence>
<proteinExistence type="predicted"/>
<evidence type="ECO:0000256" key="7">
    <source>
        <dbReference type="ARBA" id="ARBA00022918"/>
    </source>
</evidence>
<keyword evidence="13" id="KW-1185">Reference proteome</keyword>
<dbReference type="Pfam" id="PF25597">
    <property type="entry name" value="SH3_retrovirus"/>
    <property type="match status" value="1"/>
</dbReference>
<evidence type="ECO:0000259" key="11">
    <source>
        <dbReference type="PROSITE" id="PS50994"/>
    </source>
</evidence>
<comment type="caution">
    <text evidence="12">The sequence shown here is derived from an EMBL/GenBank/DDBJ whole genome shotgun (WGS) entry which is preliminary data.</text>
</comment>
<name>A0A0V1MQI8_9BILA</name>
<keyword evidence="9" id="KW-0233">DNA recombination</keyword>
<feature type="compositionally biased region" description="Basic and acidic residues" evidence="10">
    <location>
        <begin position="180"/>
        <end position="192"/>
    </location>
</feature>
<evidence type="ECO:0000313" key="12">
    <source>
        <dbReference type="EMBL" id="KRZ73630.1"/>
    </source>
</evidence>
<dbReference type="InterPro" id="IPR039537">
    <property type="entry name" value="Retrotran_Ty1/copia-like"/>
</dbReference>
<keyword evidence="8" id="KW-0548">Nucleotidyltransferase</keyword>
<dbReference type="STRING" id="268474.A0A0V1MQI8"/>
<accession>A0A0V1MQI8</accession>
<dbReference type="SUPFAM" id="SSF53098">
    <property type="entry name" value="Ribonuclease H-like"/>
    <property type="match status" value="1"/>
</dbReference>
<dbReference type="GO" id="GO:0016787">
    <property type="term" value="F:hydrolase activity"/>
    <property type="evidence" value="ECO:0007669"/>
    <property type="project" value="UniProtKB-KW"/>
</dbReference>
<dbReference type="InterPro" id="IPR001584">
    <property type="entry name" value="Integrase_cat-core"/>
</dbReference>
<dbReference type="GO" id="GO:0004519">
    <property type="term" value="F:endonuclease activity"/>
    <property type="evidence" value="ECO:0007669"/>
    <property type="project" value="UniProtKB-KW"/>
</dbReference>
<keyword evidence="4" id="KW-0378">Hydrolase</keyword>
<dbReference type="InterPro" id="IPR036397">
    <property type="entry name" value="RNaseH_sf"/>
</dbReference>
<dbReference type="Proteomes" id="UP000054843">
    <property type="component" value="Unassembled WGS sequence"/>
</dbReference>
<keyword evidence="3" id="KW-0255">Endonuclease</keyword>
<evidence type="ECO:0000256" key="10">
    <source>
        <dbReference type="SAM" id="MobiDB-lite"/>
    </source>
</evidence>
<evidence type="ECO:0000256" key="8">
    <source>
        <dbReference type="ARBA" id="ARBA00022932"/>
    </source>
</evidence>
<evidence type="ECO:0000313" key="13">
    <source>
        <dbReference type="Proteomes" id="UP000054843"/>
    </source>
</evidence>
<dbReference type="OrthoDB" id="775972at2759"/>
<dbReference type="EMBL" id="JYDO01000061">
    <property type="protein sequence ID" value="KRZ73630.1"/>
    <property type="molecule type" value="Genomic_DNA"/>
</dbReference>
<dbReference type="Gene3D" id="3.30.420.10">
    <property type="entry name" value="Ribonuclease H-like superfamily/Ribonuclease H"/>
    <property type="match status" value="1"/>
</dbReference>
<dbReference type="AlphaFoldDB" id="A0A0V1MQI8"/>
<dbReference type="GO" id="GO:0006310">
    <property type="term" value="P:DNA recombination"/>
    <property type="evidence" value="ECO:0007669"/>
    <property type="project" value="UniProtKB-KW"/>
</dbReference>
<keyword evidence="8" id="KW-0808">Transferase</keyword>
<dbReference type="InterPro" id="IPR057670">
    <property type="entry name" value="SH3_retrovirus"/>
</dbReference>
<dbReference type="PANTHER" id="PTHR42648:SF11">
    <property type="entry name" value="TRANSPOSON TY4-P GAG-POL POLYPROTEIN"/>
    <property type="match status" value="1"/>
</dbReference>
<keyword evidence="2" id="KW-0479">Metal-binding</keyword>
<dbReference type="GO" id="GO:0003887">
    <property type="term" value="F:DNA-directed DNA polymerase activity"/>
    <property type="evidence" value="ECO:0007669"/>
    <property type="project" value="UniProtKB-KW"/>
</dbReference>
<evidence type="ECO:0000256" key="5">
    <source>
        <dbReference type="ARBA" id="ARBA00022842"/>
    </source>
</evidence>
<protein>
    <submittedName>
        <fullName evidence="12">Retrovirus-related Pol polyprotein from transposon TNT 1-94</fullName>
    </submittedName>
</protein>
<dbReference type="GO" id="GO:0003676">
    <property type="term" value="F:nucleic acid binding"/>
    <property type="evidence" value="ECO:0007669"/>
    <property type="project" value="InterPro"/>
</dbReference>
<dbReference type="GO" id="GO:0003964">
    <property type="term" value="F:RNA-directed DNA polymerase activity"/>
    <property type="evidence" value="ECO:0007669"/>
    <property type="project" value="UniProtKB-KW"/>
</dbReference>
<dbReference type="InterPro" id="IPR012337">
    <property type="entry name" value="RNaseH-like_sf"/>
</dbReference>
<reference evidence="12 13" key="1">
    <citation type="submission" date="2015-01" db="EMBL/GenBank/DDBJ databases">
        <title>Evolution of Trichinella species and genotypes.</title>
        <authorList>
            <person name="Korhonen P.K."/>
            <person name="Edoardo P."/>
            <person name="Giuseppe L.R."/>
            <person name="Gasser R.B."/>
        </authorList>
    </citation>
    <scope>NUCLEOTIDE SEQUENCE [LARGE SCALE GENOMIC DNA]</scope>
    <source>
        <strain evidence="12">ISS1980</strain>
    </source>
</reference>
<evidence type="ECO:0000256" key="6">
    <source>
        <dbReference type="ARBA" id="ARBA00022908"/>
    </source>
</evidence>
<sequence length="250" mass="28584">MQRRGVAMRTSMPCTPEQNGVAERENTILVETGRSMLHSKSLPLAWAEAVNIACHVLNRTGRTTLKGKSPMEFKRDPVPNDHFHIEYFVHVPKQRRRKWEKKSVSGRFMGCCGEKYGYRTWLPDINQIVTSRHVLFKPEEILWLLQMSVKAASSEKNEEEDGSDVEELKMGLNSQWTSNPKEEKCETEAKTEQEEEKSEQASPSTKQEEAALGSRRVRKMLNYLSDYMLTAQTSSPSSFHEAMRSVDAAD</sequence>
<dbReference type="GO" id="GO:0015074">
    <property type="term" value="P:DNA integration"/>
    <property type="evidence" value="ECO:0007669"/>
    <property type="project" value="UniProtKB-KW"/>
</dbReference>
<dbReference type="PANTHER" id="PTHR42648">
    <property type="entry name" value="TRANSPOSASE, PUTATIVE-RELATED"/>
    <property type="match status" value="1"/>
</dbReference>
<evidence type="ECO:0000256" key="1">
    <source>
        <dbReference type="ARBA" id="ARBA00022722"/>
    </source>
</evidence>
<feature type="region of interest" description="Disordered" evidence="10">
    <location>
        <begin position="171"/>
        <end position="213"/>
    </location>
</feature>
<keyword evidence="5" id="KW-0460">Magnesium</keyword>
<keyword evidence="1" id="KW-0540">Nuclease</keyword>
<evidence type="ECO:0000256" key="4">
    <source>
        <dbReference type="ARBA" id="ARBA00022801"/>
    </source>
</evidence>
<organism evidence="12 13">
    <name type="scientific">Trichinella papuae</name>
    <dbReference type="NCBI Taxonomy" id="268474"/>
    <lineage>
        <taxon>Eukaryota</taxon>
        <taxon>Metazoa</taxon>
        <taxon>Ecdysozoa</taxon>
        <taxon>Nematoda</taxon>
        <taxon>Enoplea</taxon>
        <taxon>Dorylaimia</taxon>
        <taxon>Trichinellida</taxon>
        <taxon>Trichinellidae</taxon>
        <taxon>Trichinella</taxon>
    </lineage>
</organism>